<keyword evidence="2" id="KW-0378">Hydrolase</keyword>
<dbReference type="EMBL" id="JAMZEG020000002">
    <property type="protein sequence ID" value="MDE8603411.1"/>
    <property type="molecule type" value="Genomic_DNA"/>
</dbReference>
<dbReference type="InterPro" id="IPR000073">
    <property type="entry name" value="AB_hydrolase_1"/>
</dbReference>
<proteinExistence type="predicted"/>
<dbReference type="Pfam" id="PF00561">
    <property type="entry name" value="Abhydrolase_1"/>
    <property type="match status" value="1"/>
</dbReference>
<evidence type="ECO:0000313" key="3">
    <source>
        <dbReference type="Proteomes" id="UP001139522"/>
    </source>
</evidence>
<dbReference type="GO" id="GO:0016787">
    <property type="term" value="F:hydrolase activity"/>
    <property type="evidence" value="ECO:0007669"/>
    <property type="project" value="UniProtKB-KW"/>
</dbReference>
<dbReference type="PANTHER" id="PTHR43798:SF33">
    <property type="entry name" value="HYDROLASE, PUTATIVE (AFU_ORTHOLOGUE AFUA_2G14860)-RELATED"/>
    <property type="match status" value="1"/>
</dbReference>
<evidence type="ECO:0000259" key="1">
    <source>
        <dbReference type="Pfam" id="PF00561"/>
    </source>
</evidence>
<evidence type="ECO:0000313" key="2">
    <source>
        <dbReference type="EMBL" id="MDE8603411.1"/>
    </source>
</evidence>
<gene>
    <name evidence="2" type="ORF">M3I01_010860</name>
</gene>
<dbReference type="RefSeq" id="WP_255895895.1">
    <property type="nucleotide sequence ID" value="NZ_JAMZEG020000002.1"/>
</dbReference>
<organism evidence="2 3">
    <name type="scientific">Marinomonas maritima</name>
    <dbReference type="NCBI Taxonomy" id="2940935"/>
    <lineage>
        <taxon>Bacteria</taxon>
        <taxon>Pseudomonadati</taxon>
        <taxon>Pseudomonadota</taxon>
        <taxon>Gammaproteobacteria</taxon>
        <taxon>Oceanospirillales</taxon>
        <taxon>Oceanospirillaceae</taxon>
        <taxon>Marinomonas</taxon>
    </lineage>
</organism>
<dbReference type="InterPro" id="IPR029058">
    <property type="entry name" value="AB_hydrolase_fold"/>
</dbReference>
<name>A0ABT5WF19_9GAMM</name>
<protein>
    <submittedName>
        <fullName evidence="2">Alpha/beta hydrolase</fullName>
    </submittedName>
</protein>
<dbReference type="SUPFAM" id="SSF53474">
    <property type="entry name" value="alpha/beta-Hydrolases"/>
    <property type="match status" value="1"/>
</dbReference>
<keyword evidence="3" id="KW-1185">Reference proteome</keyword>
<accession>A0ABT5WF19</accession>
<sequence length="232" mass="26037">MLTNVYCLPGTMCDERLWGYTQQALGESIILKHVSIPMEETIETIVDALAMVLPEHPINLLGFSMGGYLACAFAMKYPERVNGLIVVSNTATSLLDSERQQREIALNWVAKQGYGGIPKKKAIMMLGQVNKAREELVECIQLMDKRLGGAVFIQQLKSSLVRPNLLPRLEKTTFPLCFAIGRDDGLLSTAVLNKMKDSECFNTHVVDECGHMLPMEQPTWLAELIERFFKEN</sequence>
<dbReference type="Gene3D" id="3.40.50.1820">
    <property type="entry name" value="alpha/beta hydrolase"/>
    <property type="match status" value="1"/>
</dbReference>
<dbReference type="Proteomes" id="UP001139522">
    <property type="component" value="Unassembled WGS sequence"/>
</dbReference>
<dbReference type="PRINTS" id="PR00111">
    <property type="entry name" value="ABHYDROLASE"/>
</dbReference>
<reference evidence="2" key="1">
    <citation type="submission" date="2023-01" db="EMBL/GenBank/DDBJ databases">
        <title>Psychroserpens sp. MSW6 and Marinomonas sp. RSW2, isolated from seawater.</title>
        <authorList>
            <person name="Kristyanto S."/>
            <person name="Jung J."/>
            <person name="Kim J.M."/>
            <person name="Jeon C.O."/>
        </authorList>
    </citation>
    <scope>NUCLEOTIDE SEQUENCE</scope>
    <source>
        <strain evidence="2">RSW2</strain>
    </source>
</reference>
<dbReference type="InterPro" id="IPR050266">
    <property type="entry name" value="AB_hydrolase_sf"/>
</dbReference>
<feature type="domain" description="AB hydrolase-1" evidence="1">
    <location>
        <begin position="53"/>
        <end position="119"/>
    </location>
</feature>
<dbReference type="PANTHER" id="PTHR43798">
    <property type="entry name" value="MONOACYLGLYCEROL LIPASE"/>
    <property type="match status" value="1"/>
</dbReference>
<comment type="caution">
    <text evidence="2">The sequence shown here is derived from an EMBL/GenBank/DDBJ whole genome shotgun (WGS) entry which is preliminary data.</text>
</comment>